<dbReference type="Proteomes" id="UP000674179">
    <property type="component" value="Chromosome 17"/>
</dbReference>
<keyword evidence="3" id="KW-1185">Reference proteome</keyword>
<accession>A0A836GVR4</accession>
<comment type="caution">
    <text evidence="2">The sequence shown here is derived from an EMBL/GenBank/DDBJ whole genome shotgun (WGS) entry which is preliminary data.</text>
</comment>
<dbReference type="KEGG" id="lenr:94173250"/>
<proteinExistence type="predicted"/>
<organism evidence="2 3">
    <name type="scientific">Leishmania enriettii</name>
    <dbReference type="NCBI Taxonomy" id="5663"/>
    <lineage>
        <taxon>Eukaryota</taxon>
        <taxon>Discoba</taxon>
        <taxon>Euglenozoa</taxon>
        <taxon>Kinetoplastea</taxon>
        <taxon>Metakinetoplastina</taxon>
        <taxon>Trypanosomatida</taxon>
        <taxon>Trypanosomatidae</taxon>
        <taxon>Leishmaniinae</taxon>
        <taxon>Leishmania</taxon>
    </lineage>
</organism>
<evidence type="ECO:0000256" key="1">
    <source>
        <dbReference type="SAM" id="MobiDB-lite"/>
    </source>
</evidence>
<protein>
    <submittedName>
        <fullName evidence="2">Uncharacterized protein</fullName>
    </submittedName>
</protein>
<dbReference type="GeneID" id="94173250"/>
<feature type="compositionally biased region" description="Pro residues" evidence="1">
    <location>
        <begin position="54"/>
        <end position="68"/>
    </location>
</feature>
<name>A0A836GVR4_LEIEN</name>
<feature type="region of interest" description="Disordered" evidence="1">
    <location>
        <begin position="17"/>
        <end position="80"/>
    </location>
</feature>
<reference evidence="2 3" key="1">
    <citation type="submission" date="2021-02" db="EMBL/GenBank/DDBJ databases">
        <title>Leishmania (Mundinia) enrietti genome sequencing and assembly.</title>
        <authorList>
            <person name="Almutairi H."/>
            <person name="Gatherer D."/>
        </authorList>
    </citation>
    <scope>NUCLEOTIDE SEQUENCE [LARGE SCALE GENOMIC DNA]</scope>
    <source>
        <strain evidence="2">CUR178</strain>
    </source>
</reference>
<dbReference type="RefSeq" id="XP_067694068.1">
    <property type="nucleotide sequence ID" value="XM_067837740.1"/>
</dbReference>
<dbReference type="AlphaFoldDB" id="A0A836GVR4"/>
<feature type="compositionally biased region" description="Polar residues" evidence="1">
    <location>
        <begin position="27"/>
        <end position="42"/>
    </location>
</feature>
<evidence type="ECO:0000313" key="2">
    <source>
        <dbReference type="EMBL" id="KAG5482206.1"/>
    </source>
</evidence>
<gene>
    <name evidence="2" type="ORF">CUR178_06065</name>
</gene>
<sequence>MAPMLLAAGDSVLCEQPEHLAAPSAPAETSMSTASATITPTSDDGPPASSFATTPPPPPTLPPPPPRGPQQRAQKRELRKPWCIRRSGVPYIEQMRQRCRTATALTQQRLVAPQCPPRISCASASSPSRPAAVVMPQPRGLLSAPLSPASYRGVGCSGHVPMLGLHLPVESLSTELLQLHVSR</sequence>
<evidence type="ECO:0000313" key="3">
    <source>
        <dbReference type="Proteomes" id="UP000674179"/>
    </source>
</evidence>
<dbReference type="EMBL" id="JAFHKP010000017">
    <property type="protein sequence ID" value="KAG5482206.1"/>
    <property type="molecule type" value="Genomic_DNA"/>
</dbReference>